<reference evidence="7 8" key="2">
    <citation type="submission" date="2019-08" db="EMBL/GenBank/DDBJ databases">
        <authorList>
            <person name="Henke P."/>
        </authorList>
    </citation>
    <scope>NUCLEOTIDE SEQUENCE [LARGE SCALE GENOMIC DNA]</scope>
    <source>
        <strain evidence="7">Phe10_nw2017</strain>
    </source>
</reference>
<evidence type="ECO:0000256" key="4">
    <source>
        <dbReference type="PROSITE-ProRule" id="PRU00182"/>
    </source>
</evidence>
<dbReference type="PANTHER" id="PTHR21600:SF44">
    <property type="entry name" value="RIBOSOMAL LARGE SUBUNIT PSEUDOURIDINE SYNTHASE D"/>
    <property type="match status" value="1"/>
</dbReference>
<feature type="domain" description="RNA-binding S4" evidence="6">
    <location>
        <begin position="41"/>
        <end position="105"/>
    </location>
</feature>
<comment type="caution">
    <text evidence="7">The sequence shown here is derived from an EMBL/GenBank/DDBJ whole genome shotgun (WGS) entry which is preliminary data.</text>
</comment>
<dbReference type="Pfam" id="PF01479">
    <property type="entry name" value="S4"/>
    <property type="match status" value="1"/>
</dbReference>
<evidence type="ECO:0000313" key="8">
    <source>
        <dbReference type="Proteomes" id="UP000321083"/>
    </source>
</evidence>
<accession>A0A5C6MHD2</accession>
<dbReference type="PROSITE" id="PS50889">
    <property type="entry name" value="S4"/>
    <property type="match status" value="1"/>
</dbReference>
<dbReference type="NCBIfam" id="TIGR00005">
    <property type="entry name" value="rluA_subfam"/>
    <property type="match status" value="1"/>
</dbReference>
<comment type="similarity">
    <text evidence="1 5">Belongs to the pseudouridine synthase RluA family.</text>
</comment>
<keyword evidence="4" id="KW-0694">RNA-binding</keyword>
<dbReference type="InterPro" id="IPR006145">
    <property type="entry name" value="PsdUridine_synth_RsuA/RluA"/>
</dbReference>
<dbReference type="InterPro" id="IPR002942">
    <property type="entry name" value="S4_RNA-bd"/>
</dbReference>
<evidence type="ECO:0000259" key="6">
    <source>
        <dbReference type="SMART" id="SM00363"/>
    </source>
</evidence>
<evidence type="ECO:0000256" key="1">
    <source>
        <dbReference type="ARBA" id="ARBA00010876"/>
    </source>
</evidence>
<dbReference type="CDD" id="cd02869">
    <property type="entry name" value="PseudoU_synth_RluA_like"/>
    <property type="match status" value="1"/>
</dbReference>
<dbReference type="EMBL" id="SRHE01000013">
    <property type="protein sequence ID" value="TWW12422.1"/>
    <property type="molecule type" value="Genomic_DNA"/>
</dbReference>
<keyword evidence="2 5" id="KW-0413">Isomerase</keyword>
<sequence>MTLEGEELFSEDDLESLTPADIPVETGAPVRLTVEARAHGWRLDHYLSRLFPNHSRAQLQRIIEAGGVQLNGMPPRSSRRLRVNDRIDITLTDAERPGIEPEELPLQILWEDDHMVVVNKAAGMVVHPGRGSSRGTLAAALQFHFNQLSDTAGKLRPGIVHRLDRDTTGVIVIARDNQVHQKISRQFEQREVKKEYRAIVRGVPELNSDYIRTFMCVHPRVREKMMVCPEGGNAREAVTFYRTAESFGRYALMDLHPRTGRTHQLRVHMQHIATPIVADRLYIGTTELRRSDILQTPRPAPGTPDDAEDVLIARQALHAFRLTLQHPVSGRELTFEAPLPEDFQRTLDFLRLHSERSRN</sequence>
<dbReference type="SMART" id="SM00363">
    <property type="entry name" value="S4"/>
    <property type="match status" value="1"/>
</dbReference>
<organism evidence="7 8">
    <name type="scientific">Planctomyces bekefii</name>
    <dbReference type="NCBI Taxonomy" id="1653850"/>
    <lineage>
        <taxon>Bacteria</taxon>
        <taxon>Pseudomonadati</taxon>
        <taxon>Planctomycetota</taxon>
        <taxon>Planctomycetia</taxon>
        <taxon>Planctomycetales</taxon>
        <taxon>Planctomycetaceae</taxon>
        <taxon>Planctomyces</taxon>
    </lineage>
</organism>
<dbReference type="PROSITE" id="PS01129">
    <property type="entry name" value="PSI_RLU"/>
    <property type="match status" value="1"/>
</dbReference>
<dbReference type="Pfam" id="PF00849">
    <property type="entry name" value="PseudoU_synth_2"/>
    <property type="match status" value="1"/>
</dbReference>
<dbReference type="InterPro" id="IPR006225">
    <property type="entry name" value="PsdUridine_synth_RluC/D"/>
</dbReference>
<dbReference type="InterPro" id="IPR036986">
    <property type="entry name" value="S4_RNA-bd_sf"/>
</dbReference>
<comment type="catalytic activity">
    <reaction evidence="5">
        <text>a uridine in RNA = a pseudouridine in RNA</text>
        <dbReference type="Rhea" id="RHEA:48348"/>
        <dbReference type="Rhea" id="RHEA-COMP:12068"/>
        <dbReference type="Rhea" id="RHEA-COMP:12069"/>
        <dbReference type="ChEBI" id="CHEBI:65314"/>
        <dbReference type="ChEBI" id="CHEBI:65315"/>
    </reaction>
</comment>
<proteinExistence type="inferred from homology"/>
<name>A0A5C6MHD2_9PLAN</name>
<feature type="active site" evidence="3">
    <location>
        <position position="164"/>
    </location>
</feature>
<evidence type="ECO:0000256" key="5">
    <source>
        <dbReference type="RuleBase" id="RU362028"/>
    </source>
</evidence>
<dbReference type="GO" id="GO:0003723">
    <property type="term" value="F:RNA binding"/>
    <property type="evidence" value="ECO:0007669"/>
    <property type="project" value="UniProtKB-KW"/>
</dbReference>
<dbReference type="AlphaFoldDB" id="A0A5C6MHD2"/>
<dbReference type="SUPFAM" id="SSF55174">
    <property type="entry name" value="Alpha-L RNA-binding motif"/>
    <property type="match status" value="1"/>
</dbReference>
<dbReference type="Gene3D" id="3.30.2350.10">
    <property type="entry name" value="Pseudouridine synthase"/>
    <property type="match status" value="1"/>
</dbReference>
<comment type="function">
    <text evidence="5">Responsible for synthesis of pseudouridine from uracil.</text>
</comment>
<evidence type="ECO:0000256" key="3">
    <source>
        <dbReference type="PIRSR" id="PIRSR606225-1"/>
    </source>
</evidence>
<keyword evidence="8" id="KW-1185">Reference proteome</keyword>
<reference evidence="7 8" key="1">
    <citation type="submission" date="2019-08" db="EMBL/GenBank/DDBJ databases">
        <title>100 year-old enigma solved: identification of Planctomyces bekefii, the type genus and species of the phylum Planctomycetes.</title>
        <authorList>
            <person name="Svetlana D.N."/>
            <person name="Overmann J."/>
        </authorList>
    </citation>
    <scope>NUCLEOTIDE SEQUENCE [LARGE SCALE GENOMIC DNA]</scope>
    <source>
        <strain evidence="7">Phe10_nw2017</strain>
    </source>
</reference>
<dbReference type="InterPro" id="IPR006224">
    <property type="entry name" value="PsdUridine_synth_RluA-like_CS"/>
</dbReference>
<dbReference type="CDD" id="cd00165">
    <property type="entry name" value="S4"/>
    <property type="match status" value="1"/>
</dbReference>
<dbReference type="InterPro" id="IPR020103">
    <property type="entry name" value="PsdUridine_synth_cat_dom_sf"/>
</dbReference>
<protein>
    <recommendedName>
        <fullName evidence="5">Pseudouridine synthase</fullName>
        <ecNumber evidence="5">5.4.99.-</ecNumber>
    </recommendedName>
</protein>
<evidence type="ECO:0000256" key="2">
    <source>
        <dbReference type="ARBA" id="ARBA00023235"/>
    </source>
</evidence>
<dbReference type="EC" id="5.4.99.-" evidence="5"/>
<gene>
    <name evidence="7" type="primary">rluD</name>
    <name evidence="7" type="ORF">E3A20_01560</name>
</gene>
<evidence type="ECO:0000313" key="7">
    <source>
        <dbReference type="EMBL" id="TWW12422.1"/>
    </source>
</evidence>
<dbReference type="GO" id="GO:0120159">
    <property type="term" value="F:rRNA pseudouridine synthase activity"/>
    <property type="evidence" value="ECO:0007669"/>
    <property type="project" value="UniProtKB-ARBA"/>
</dbReference>
<dbReference type="PANTHER" id="PTHR21600">
    <property type="entry name" value="MITOCHONDRIAL RNA PSEUDOURIDINE SYNTHASE"/>
    <property type="match status" value="1"/>
</dbReference>
<dbReference type="InterPro" id="IPR050188">
    <property type="entry name" value="RluA_PseudoU_synthase"/>
</dbReference>
<dbReference type="SUPFAM" id="SSF55120">
    <property type="entry name" value="Pseudouridine synthase"/>
    <property type="match status" value="1"/>
</dbReference>
<dbReference type="GO" id="GO:0000455">
    <property type="term" value="P:enzyme-directed rRNA pseudouridine synthesis"/>
    <property type="evidence" value="ECO:0007669"/>
    <property type="project" value="TreeGrafter"/>
</dbReference>
<dbReference type="Gene3D" id="3.10.290.10">
    <property type="entry name" value="RNA-binding S4 domain"/>
    <property type="match status" value="1"/>
</dbReference>
<dbReference type="Proteomes" id="UP000321083">
    <property type="component" value="Unassembled WGS sequence"/>
</dbReference>